<sequence length="35" mass="3962">MLWSRVYPLVSSVIIYEVLCGNVNEATYTLIAPFV</sequence>
<dbReference type="Proteomes" id="UP001310022">
    <property type="component" value="Unassembled WGS sequence"/>
</dbReference>
<evidence type="ECO:0000313" key="1">
    <source>
        <dbReference type="EMBL" id="GJM64052.1"/>
    </source>
</evidence>
<dbReference type="AlphaFoldDB" id="A0AAN4W4B8"/>
<proteinExistence type="predicted"/>
<dbReference type="EMBL" id="BQKE01000004">
    <property type="protein sequence ID" value="GJM64052.1"/>
    <property type="molecule type" value="Genomic_DNA"/>
</dbReference>
<organism evidence="1 2">
    <name type="scientific">Persicobacter diffluens</name>
    <dbReference type="NCBI Taxonomy" id="981"/>
    <lineage>
        <taxon>Bacteria</taxon>
        <taxon>Pseudomonadati</taxon>
        <taxon>Bacteroidota</taxon>
        <taxon>Cytophagia</taxon>
        <taxon>Cytophagales</taxon>
        <taxon>Persicobacteraceae</taxon>
        <taxon>Persicobacter</taxon>
    </lineage>
</organism>
<evidence type="ECO:0000313" key="2">
    <source>
        <dbReference type="Proteomes" id="UP001310022"/>
    </source>
</evidence>
<gene>
    <name evidence="1" type="ORF">PEDI_46040</name>
</gene>
<keyword evidence="2" id="KW-1185">Reference proteome</keyword>
<comment type="caution">
    <text evidence="1">The sequence shown here is derived from an EMBL/GenBank/DDBJ whole genome shotgun (WGS) entry which is preliminary data.</text>
</comment>
<accession>A0AAN4W4B8</accession>
<reference evidence="1 2" key="1">
    <citation type="submission" date="2021-12" db="EMBL/GenBank/DDBJ databases">
        <title>Genome sequencing of bacteria with rrn-lacking chromosome and rrn-plasmid.</title>
        <authorList>
            <person name="Anda M."/>
            <person name="Iwasaki W."/>
        </authorList>
    </citation>
    <scope>NUCLEOTIDE SEQUENCE [LARGE SCALE GENOMIC DNA]</scope>
    <source>
        <strain evidence="1 2">NBRC 15940</strain>
    </source>
</reference>
<protein>
    <submittedName>
        <fullName evidence="1">Uncharacterized protein</fullName>
    </submittedName>
</protein>
<name>A0AAN4W4B8_9BACT</name>